<proteinExistence type="inferred from homology"/>
<reference evidence="5 6" key="1">
    <citation type="submission" date="2020-08" db="EMBL/GenBank/DDBJ databases">
        <title>Sequencing the genomes of 1000 actinobacteria strains.</title>
        <authorList>
            <person name="Klenk H.-P."/>
        </authorList>
    </citation>
    <scope>NUCLEOTIDE SEQUENCE [LARGE SCALE GENOMIC DNA]</scope>
    <source>
        <strain evidence="5 6">DSM 44786</strain>
    </source>
</reference>
<comment type="similarity">
    <text evidence="1">Belongs to the peptidase S13 family.</text>
</comment>
<feature type="chain" id="PRO_5031414995" evidence="4">
    <location>
        <begin position="28"/>
        <end position="475"/>
    </location>
</feature>
<dbReference type="GO" id="GO:0009002">
    <property type="term" value="F:serine-type D-Ala-D-Ala carboxypeptidase activity"/>
    <property type="evidence" value="ECO:0007669"/>
    <property type="project" value="UniProtKB-EC"/>
</dbReference>
<dbReference type="SUPFAM" id="SSF56601">
    <property type="entry name" value="beta-lactamase/transpeptidase-like"/>
    <property type="match status" value="1"/>
</dbReference>
<name>A0A7W7SBP8_9ACTN</name>
<dbReference type="PRINTS" id="PR00922">
    <property type="entry name" value="DADACBPTASE3"/>
</dbReference>
<dbReference type="EC" id="3.4.21.-" evidence="5"/>
<keyword evidence="5" id="KW-0121">Carboxypeptidase</keyword>
<keyword evidence="4" id="KW-0732">Signal</keyword>
<evidence type="ECO:0000256" key="1">
    <source>
        <dbReference type="ARBA" id="ARBA00006096"/>
    </source>
</evidence>
<dbReference type="NCBIfam" id="TIGR00666">
    <property type="entry name" value="PBP4"/>
    <property type="match status" value="1"/>
</dbReference>
<dbReference type="PANTHER" id="PTHR30023">
    <property type="entry name" value="D-ALANYL-D-ALANINE CARBOXYPEPTIDASE"/>
    <property type="match status" value="1"/>
</dbReference>
<dbReference type="EMBL" id="JACHJR010000001">
    <property type="protein sequence ID" value="MBB4947556.1"/>
    <property type="molecule type" value="Genomic_DNA"/>
</dbReference>
<keyword evidence="2 5" id="KW-0378">Hydrolase</keyword>
<protein>
    <submittedName>
        <fullName evidence="5">D-alanyl-D-alanine carboxypeptidase/D-alanyl-D-alanine-endopeptidase (Penicillin-binding protein 4)</fullName>
        <ecNumber evidence="5">3.4.16.4</ecNumber>
        <ecNumber evidence="5">3.4.21.-</ecNumber>
    </submittedName>
</protein>
<dbReference type="GO" id="GO:0000270">
    <property type="term" value="P:peptidoglycan metabolic process"/>
    <property type="evidence" value="ECO:0007669"/>
    <property type="project" value="TreeGrafter"/>
</dbReference>
<evidence type="ECO:0000256" key="3">
    <source>
        <dbReference type="SAM" id="MobiDB-lite"/>
    </source>
</evidence>
<dbReference type="Gene3D" id="3.40.710.10">
    <property type="entry name" value="DD-peptidase/beta-lactamase superfamily"/>
    <property type="match status" value="2"/>
</dbReference>
<keyword evidence="6" id="KW-1185">Reference proteome</keyword>
<comment type="caution">
    <text evidence="5">The sequence shown here is derived from an EMBL/GenBank/DDBJ whole genome shotgun (WGS) entry which is preliminary data.</text>
</comment>
<dbReference type="Pfam" id="PF02113">
    <property type="entry name" value="Peptidase_S13"/>
    <property type="match status" value="2"/>
</dbReference>
<evidence type="ECO:0000256" key="2">
    <source>
        <dbReference type="ARBA" id="ARBA00022801"/>
    </source>
</evidence>
<dbReference type="RefSeq" id="WP_184915707.1">
    <property type="nucleotide sequence ID" value="NZ_JACHJR010000001.1"/>
</dbReference>
<accession>A0A7W7SBP8</accession>
<dbReference type="GO" id="GO:0006508">
    <property type="term" value="P:proteolysis"/>
    <property type="evidence" value="ECO:0007669"/>
    <property type="project" value="InterPro"/>
</dbReference>
<evidence type="ECO:0000313" key="5">
    <source>
        <dbReference type="EMBL" id="MBB4947556.1"/>
    </source>
</evidence>
<feature type="signal peptide" evidence="4">
    <location>
        <begin position="1"/>
        <end position="27"/>
    </location>
</feature>
<dbReference type="EC" id="3.4.16.4" evidence="5"/>
<dbReference type="PANTHER" id="PTHR30023:SF0">
    <property type="entry name" value="PENICILLIN-SENSITIVE CARBOXYPEPTIDASE A"/>
    <property type="match status" value="1"/>
</dbReference>
<dbReference type="AlphaFoldDB" id="A0A7W7SBP8"/>
<organism evidence="5 6">
    <name type="scientific">Kitasatospora gansuensis</name>
    <dbReference type="NCBI Taxonomy" id="258050"/>
    <lineage>
        <taxon>Bacteria</taxon>
        <taxon>Bacillati</taxon>
        <taxon>Actinomycetota</taxon>
        <taxon>Actinomycetes</taxon>
        <taxon>Kitasatosporales</taxon>
        <taxon>Streptomycetaceae</taxon>
        <taxon>Kitasatospora</taxon>
    </lineage>
</organism>
<evidence type="ECO:0000313" key="6">
    <source>
        <dbReference type="Proteomes" id="UP000573327"/>
    </source>
</evidence>
<dbReference type="InterPro" id="IPR012338">
    <property type="entry name" value="Beta-lactam/transpept-like"/>
</dbReference>
<gene>
    <name evidence="5" type="ORF">F4556_003091</name>
</gene>
<keyword evidence="5" id="KW-0645">Protease</keyword>
<dbReference type="Proteomes" id="UP000573327">
    <property type="component" value="Unassembled WGS sequence"/>
</dbReference>
<dbReference type="InterPro" id="IPR000667">
    <property type="entry name" value="Peptidase_S13"/>
</dbReference>
<sequence length="475" mass="47116">MGRGRRVAVAGVLGVALTAAVLSPAWAEPSPGKSGSGTPQPPTAAGRKAVATGGAVLAASTTGAEGMPTGAGLQRDLAAVLQDKALGTLSFAVTDGATGQLLYGAGENNPATPASTTKLLTALAALELIPGDSRLTTKVVKGAAPDEIVLVGGGDPTLSTLPADQVKVGGLPVDAETAPATVADLAKRTAAALKSAGVASVKLGYDTAMYTGPLNHPQHDAMNIATVTPLMVNEGRIDPKSTDEGPARVFDPAGQAAEAFAAALGAEGVAVQGKPKAGTAAAGAQQLAAVESPTVARLIERLLTTSDNTLSEAMARQVAIAAQQPVSFDGASAATRQTLEKLGVPMAGVVLHDGSGLHTGNQISPLVLSKVLALAASPEHPRLRPVLTGLPIAGFTGTLLGRFGAATRAQNGIGIVRAKTGTLAGSGIYTLAGTVLDAEGRALAFALMIRTTAAPDAARAAVDRVVGQLANCGCH</sequence>
<evidence type="ECO:0000256" key="4">
    <source>
        <dbReference type="SAM" id="SignalP"/>
    </source>
</evidence>
<feature type="region of interest" description="Disordered" evidence="3">
    <location>
        <begin position="26"/>
        <end position="49"/>
    </location>
</feature>